<comment type="caution">
    <text evidence="1">The sequence shown here is derived from an EMBL/GenBank/DDBJ whole genome shotgun (WGS) entry which is preliminary data.</text>
</comment>
<evidence type="ECO:0000313" key="1">
    <source>
        <dbReference type="EMBL" id="KAK7464796.1"/>
    </source>
</evidence>
<reference evidence="1 2" key="1">
    <citation type="submission" date="2024-01" db="EMBL/GenBank/DDBJ databases">
        <title>A draft genome for the cacao thread blight pathogen Marasmiellus scandens.</title>
        <authorList>
            <person name="Baruah I.K."/>
            <person name="Leung J."/>
            <person name="Bukari Y."/>
            <person name="Amoako-Attah I."/>
            <person name="Meinhardt L.W."/>
            <person name="Bailey B.A."/>
            <person name="Cohen S.P."/>
        </authorList>
    </citation>
    <scope>NUCLEOTIDE SEQUENCE [LARGE SCALE GENOMIC DNA]</scope>
    <source>
        <strain evidence="1 2">GH-19</strain>
    </source>
</reference>
<sequence>MPMMRITLQRLEPASTDLFPKISSVIVRVSRQRRSLKILAPAERSISVLVIEDPFWRFMNQVIFIFRVGRAV</sequence>
<keyword evidence="2" id="KW-1185">Reference proteome</keyword>
<protein>
    <submittedName>
        <fullName evidence="1">Uncharacterized protein</fullName>
    </submittedName>
</protein>
<proteinExistence type="predicted"/>
<name>A0ABR1JPW4_9AGAR</name>
<organism evidence="1 2">
    <name type="scientific">Marasmiellus scandens</name>
    <dbReference type="NCBI Taxonomy" id="2682957"/>
    <lineage>
        <taxon>Eukaryota</taxon>
        <taxon>Fungi</taxon>
        <taxon>Dikarya</taxon>
        <taxon>Basidiomycota</taxon>
        <taxon>Agaricomycotina</taxon>
        <taxon>Agaricomycetes</taxon>
        <taxon>Agaricomycetidae</taxon>
        <taxon>Agaricales</taxon>
        <taxon>Marasmiineae</taxon>
        <taxon>Omphalotaceae</taxon>
        <taxon>Marasmiellus</taxon>
    </lineage>
</organism>
<gene>
    <name evidence="1" type="ORF">VKT23_006003</name>
</gene>
<accession>A0ABR1JPW4</accession>
<dbReference type="EMBL" id="JBANRG010000007">
    <property type="protein sequence ID" value="KAK7464796.1"/>
    <property type="molecule type" value="Genomic_DNA"/>
</dbReference>
<dbReference type="Proteomes" id="UP001498398">
    <property type="component" value="Unassembled WGS sequence"/>
</dbReference>
<evidence type="ECO:0000313" key="2">
    <source>
        <dbReference type="Proteomes" id="UP001498398"/>
    </source>
</evidence>